<proteinExistence type="predicted"/>
<name>A0A0K1Y7W9_9CAUD</name>
<keyword evidence="2" id="KW-1185">Reference proteome</keyword>
<sequence length="90" mass="10100">MGGDGLQDQRTQHLVMVAAQMTMERSMKPGDNVWVDFNGLEHEGTVEKIQSSGWVRCSIAIDPEYDYGSITPRLTPHTTVAVKTTRIRPR</sequence>
<organism evidence="1 2">
    <name type="scientific">Mycobacterium phage Dante</name>
    <dbReference type="NCBI Taxonomy" id="1698357"/>
    <lineage>
        <taxon>Viruses</taxon>
        <taxon>Duplodnaviria</taxon>
        <taxon>Heunggongvirae</taxon>
        <taxon>Uroviricota</taxon>
        <taxon>Caudoviricetes</taxon>
        <taxon>Gracegardnervirinae</taxon>
        <taxon>Cheoctovirus</taxon>
        <taxon>Cheoctovirus dante</taxon>
    </lineage>
</organism>
<accession>A0A0K1Y7W9</accession>
<gene>
    <name evidence="1" type="ORF">SEA_DANTE_102</name>
</gene>
<protein>
    <submittedName>
        <fullName evidence="1">Uncharacterized protein</fullName>
    </submittedName>
</protein>
<dbReference type="OrthoDB" id="20349at10239"/>
<dbReference type="Proteomes" id="UP000201810">
    <property type="component" value="Segment"/>
</dbReference>
<evidence type="ECO:0000313" key="2">
    <source>
        <dbReference type="Proteomes" id="UP000201810"/>
    </source>
</evidence>
<dbReference type="RefSeq" id="YP_009212744.1">
    <property type="nucleotide sequence ID" value="NC_028946.1"/>
</dbReference>
<dbReference type="GeneID" id="26639240"/>
<reference evidence="2" key="1">
    <citation type="submission" date="2015-07" db="EMBL/GenBank/DDBJ databases">
        <authorList>
            <person name="Noorani M."/>
        </authorList>
    </citation>
    <scope>NUCLEOTIDE SEQUENCE [LARGE SCALE GENOMIC DNA]</scope>
</reference>
<dbReference type="KEGG" id="vg:26639240"/>
<dbReference type="EMBL" id="KT309034">
    <property type="protein sequence ID" value="AKY03013.1"/>
    <property type="molecule type" value="Genomic_DNA"/>
</dbReference>
<evidence type="ECO:0000313" key="1">
    <source>
        <dbReference type="EMBL" id="AKY03013.1"/>
    </source>
</evidence>